<name>Q1N1V9_9GAMM</name>
<evidence type="ECO:0000313" key="3">
    <source>
        <dbReference type="Proteomes" id="UP000004263"/>
    </source>
</evidence>
<dbReference type="EMBL" id="AAQH01000009">
    <property type="protein sequence ID" value="EAT12172.1"/>
    <property type="molecule type" value="Genomic_DNA"/>
</dbReference>
<feature type="chain" id="PRO_5004194747" description="PEGA domain-containing protein" evidence="1">
    <location>
        <begin position="29"/>
        <end position="128"/>
    </location>
</feature>
<dbReference type="STRING" id="207949.RED65_04080"/>
<accession>Q1N1V9</accession>
<evidence type="ECO:0000313" key="2">
    <source>
        <dbReference type="EMBL" id="EAT12172.1"/>
    </source>
</evidence>
<evidence type="ECO:0000256" key="1">
    <source>
        <dbReference type="SAM" id="SignalP"/>
    </source>
</evidence>
<keyword evidence="1" id="KW-0732">Signal</keyword>
<dbReference type="Proteomes" id="UP000004263">
    <property type="component" value="Unassembled WGS sequence"/>
</dbReference>
<comment type="caution">
    <text evidence="2">The sequence shown here is derived from an EMBL/GenBank/DDBJ whole genome shotgun (WGS) entry which is preliminary data.</text>
</comment>
<dbReference type="HOGENOM" id="CLU_160499_0_0_6"/>
<keyword evidence="3" id="KW-1185">Reference proteome</keyword>
<evidence type="ECO:0008006" key="4">
    <source>
        <dbReference type="Google" id="ProtNLM"/>
    </source>
</evidence>
<organism evidence="2 3">
    <name type="scientific">Bermanella marisrubri</name>
    <dbReference type="NCBI Taxonomy" id="207949"/>
    <lineage>
        <taxon>Bacteria</taxon>
        <taxon>Pseudomonadati</taxon>
        <taxon>Pseudomonadota</taxon>
        <taxon>Gammaproteobacteria</taxon>
        <taxon>Oceanospirillales</taxon>
        <taxon>Oceanospirillaceae</taxon>
        <taxon>Bermanella</taxon>
    </lineage>
</organism>
<protein>
    <recommendedName>
        <fullName evidence="4">PEGA domain-containing protein</fullName>
    </recommendedName>
</protein>
<proteinExistence type="predicted"/>
<dbReference type="AlphaFoldDB" id="Q1N1V9"/>
<feature type="signal peptide" evidence="1">
    <location>
        <begin position="1"/>
        <end position="28"/>
    </location>
</feature>
<gene>
    <name evidence="2" type="ORF">RED65_04080</name>
</gene>
<reference evidence="2 3" key="1">
    <citation type="submission" date="2006-03" db="EMBL/GenBank/DDBJ databases">
        <authorList>
            <person name="Pinhassi J."/>
            <person name="Pedros-Alio C."/>
            <person name="Ferriera S."/>
            <person name="Johnson J."/>
            <person name="Kravitz S."/>
            <person name="Halpern A."/>
            <person name="Remington K."/>
            <person name="Beeson K."/>
            <person name="Tran B."/>
            <person name="Rogers Y.-H."/>
            <person name="Friedman R."/>
            <person name="Venter J.C."/>
        </authorList>
    </citation>
    <scope>NUCLEOTIDE SEQUENCE [LARGE SCALE GENOMIC DNA]</scope>
    <source>
        <strain evidence="2 3">RED65</strain>
    </source>
</reference>
<sequence length="128" mass="14239">MNFNLPLKIVVLMTILSLSLLTSGCASMINGQQQTIHVKSHEDATIYIDGRFAGQGMAQRKVSRDESHQIIVELNDCQIQYDTESRFNKTSLLGLLLDLGLISIPTDFLTGAAWQVHPNKIQLIPECN</sequence>